<dbReference type="CDD" id="cd22920">
    <property type="entry name" value="HFD_CENP-T"/>
    <property type="match status" value="1"/>
</dbReference>
<keyword evidence="9" id="KW-1185">Reference proteome</keyword>
<name>A0A7L3LBP5_9CHAR</name>
<evidence type="ECO:0000259" key="7">
    <source>
        <dbReference type="Pfam" id="PF15511"/>
    </source>
</evidence>
<dbReference type="GO" id="GO:0005634">
    <property type="term" value="C:nucleus"/>
    <property type="evidence" value="ECO:0007669"/>
    <property type="project" value="UniProtKB-SubCell"/>
</dbReference>
<dbReference type="AlphaFoldDB" id="A0A7L3LBP5"/>
<dbReference type="Gene3D" id="1.10.20.10">
    <property type="entry name" value="Histone, subunit A"/>
    <property type="match status" value="1"/>
</dbReference>
<comment type="caution">
    <text evidence="8">The sequence shown here is derived from an EMBL/GenBank/DDBJ whole genome shotgun (WGS) entry which is preliminary data.</text>
</comment>
<dbReference type="Proteomes" id="UP000582182">
    <property type="component" value="Unassembled WGS sequence"/>
</dbReference>
<feature type="compositionally biased region" description="Pro residues" evidence="6">
    <location>
        <begin position="1"/>
        <end position="13"/>
    </location>
</feature>
<sequence>PRSPLKPVQPPKPAGASQRKTQKTRGAALPSSLIKCIFKHYAKMPVARETYRIVEKSSEKYFKQLCCDLEAYVNHAGRKTVEMADLELLMRRQRVVTDKMPLRVLIERYLPLEYRKLLIPVATSGNKVIPSN</sequence>
<dbReference type="GO" id="GO:0000278">
    <property type="term" value="P:mitotic cell cycle"/>
    <property type="evidence" value="ECO:0007669"/>
    <property type="project" value="TreeGrafter"/>
</dbReference>
<dbReference type="GO" id="GO:0000776">
    <property type="term" value="C:kinetochore"/>
    <property type="evidence" value="ECO:0007669"/>
    <property type="project" value="InterPro"/>
</dbReference>
<evidence type="ECO:0000256" key="3">
    <source>
        <dbReference type="ARBA" id="ARBA00010137"/>
    </source>
</evidence>
<dbReference type="PANTHER" id="PTHR46904">
    <property type="entry name" value="CENTROMERE PROTEIN T"/>
    <property type="match status" value="1"/>
</dbReference>
<organism evidence="8 9">
    <name type="scientific">Turnix velox</name>
    <name type="common">Little buttonquail</name>
    <dbReference type="NCBI Taxonomy" id="2529409"/>
    <lineage>
        <taxon>Eukaryota</taxon>
        <taxon>Metazoa</taxon>
        <taxon>Chordata</taxon>
        <taxon>Craniata</taxon>
        <taxon>Vertebrata</taxon>
        <taxon>Euteleostomi</taxon>
        <taxon>Archelosauria</taxon>
        <taxon>Archosauria</taxon>
        <taxon>Dinosauria</taxon>
        <taxon>Saurischia</taxon>
        <taxon>Theropoda</taxon>
        <taxon>Coelurosauria</taxon>
        <taxon>Aves</taxon>
        <taxon>Neognathae</taxon>
        <taxon>Neoaves</taxon>
        <taxon>Charadriiformes</taxon>
        <taxon>Turnicidae</taxon>
        <taxon>Turnix</taxon>
    </lineage>
</organism>
<evidence type="ECO:0000256" key="2">
    <source>
        <dbReference type="ARBA" id="ARBA00004286"/>
    </source>
</evidence>
<accession>A0A7L3LBP5</accession>
<dbReference type="InterPro" id="IPR009072">
    <property type="entry name" value="Histone-fold"/>
</dbReference>
<evidence type="ECO:0000313" key="9">
    <source>
        <dbReference type="Proteomes" id="UP000582182"/>
    </source>
</evidence>
<evidence type="ECO:0000256" key="6">
    <source>
        <dbReference type="SAM" id="MobiDB-lite"/>
    </source>
</evidence>
<protein>
    <submittedName>
        <fullName evidence="8">CENPT protein</fullName>
    </submittedName>
</protein>
<proteinExistence type="inferred from homology"/>
<evidence type="ECO:0000256" key="1">
    <source>
        <dbReference type="ARBA" id="ARBA00004123"/>
    </source>
</evidence>
<dbReference type="GO" id="GO:0046982">
    <property type="term" value="F:protein heterodimerization activity"/>
    <property type="evidence" value="ECO:0007669"/>
    <property type="project" value="InterPro"/>
</dbReference>
<dbReference type="GO" id="GO:0051382">
    <property type="term" value="P:kinetochore assembly"/>
    <property type="evidence" value="ECO:0007669"/>
    <property type="project" value="InterPro"/>
</dbReference>
<dbReference type="GO" id="GO:0003677">
    <property type="term" value="F:DNA binding"/>
    <property type="evidence" value="ECO:0007669"/>
    <property type="project" value="InterPro"/>
</dbReference>
<comment type="subcellular location">
    <subcellularLocation>
        <location evidence="2">Chromosome</location>
    </subcellularLocation>
    <subcellularLocation>
        <location evidence="1">Nucleus</location>
    </subcellularLocation>
</comment>
<dbReference type="SUPFAM" id="SSF47113">
    <property type="entry name" value="Histone-fold"/>
    <property type="match status" value="1"/>
</dbReference>
<keyword evidence="4" id="KW-0158">Chromosome</keyword>
<dbReference type="OrthoDB" id="10071681at2759"/>
<evidence type="ECO:0000313" key="8">
    <source>
        <dbReference type="EMBL" id="NXU51487.1"/>
    </source>
</evidence>
<feature type="non-terminal residue" evidence="8">
    <location>
        <position position="1"/>
    </location>
</feature>
<dbReference type="PANTHER" id="PTHR46904:SF1">
    <property type="entry name" value="CENTROMERE PROTEIN T"/>
    <property type="match status" value="1"/>
</dbReference>
<evidence type="ECO:0000256" key="5">
    <source>
        <dbReference type="ARBA" id="ARBA00023242"/>
    </source>
</evidence>
<keyword evidence="5" id="KW-0539">Nucleus</keyword>
<feature type="domain" description="CENP-T/Histone H4 histone fold" evidence="7">
    <location>
        <begin position="29"/>
        <end position="121"/>
    </location>
</feature>
<reference evidence="8 9" key="1">
    <citation type="submission" date="2019-09" db="EMBL/GenBank/DDBJ databases">
        <title>Bird 10,000 Genomes (B10K) Project - Family phase.</title>
        <authorList>
            <person name="Zhang G."/>
        </authorList>
    </citation>
    <scope>NUCLEOTIDE SEQUENCE [LARGE SCALE GENOMIC DNA]</scope>
    <source>
        <strain evidence="8">B10K-DU-029-46</strain>
    </source>
</reference>
<feature type="non-terminal residue" evidence="8">
    <location>
        <position position="132"/>
    </location>
</feature>
<dbReference type="Pfam" id="PF15511">
    <property type="entry name" value="CENP-T_C"/>
    <property type="match status" value="1"/>
</dbReference>
<dbReference type="EMBL" id="VZTY01012566">
    <property type="protein sequence ID" value="NXU51487.1"/>
    <property type="molecule type" value="Genomic_DNA"/>
</dbReference>
<dbReference type="InterPro" id="IPR028255">
    <property type="entry name" value="CENP-T"/>
</dbReference>
<dbReference type="InterPro" id="IPR035425">
    <property type="entry name" value="CENP-T/H4_C"/>
</dbReference>
<evidence type="ECO:0000256" key="4">
    <source>
        <dbReference type="ARBA" id="ARBA00022454"/>
    </source>
</evidence>
<dbReference type="GO" id="GO:0007059">
    <property type="term" value="P:chromosome segregation"/>
    <property type="evidence" value="ECO:0007669"/>
    <property type="project" value="TreeGrafter"/>
</dbReference>
<comment type="similarity">
    <text evidence="3">Belongs to the CENP-T/CNN1 family.</text>
</comment>
<feature type="region of interest" description="Disordered" evidence="6">
    <location>
        <begin position="1"/>
        <end position="27"/>
    </location>
</feature>
<gene>
    <name evidence="8" type="primary">Cenpt</name>
    <name evidence="8" type="ORF">TURVEL_R02046</name>
</gene>